<gene>
    <name evidence="10" type="primary">TRM5</name>
    <name evidence="12" type="ORF">KGF56_001582</name>
</gene>
<dbReference type="EC" id="2.1.1.228" evidence="10"/>
<evidence type="ECO:0000256" key="9">
    <source>
        <dbReference type="ARBA" id="ARBA00047783"/>
    </source>
</evidence>
<keyword evidence="2 10" id="KW-0963">Cytoplasm</keyword>
<dbReference type="Pfam" id="PF25133">
    <property type="entry name" value="TYW2_N_2"/>
    <property type="match status" value="1"/>
</dbReference>
<dbReference type="Pfam" id="PF02475">
    <property type="entry name" value="TRM5-TYW2_MTfase"/>
    <property type="match status" value="1"/>
</dbReference>
<dbReference type="Proteomes" id="UP001202479">
    <property type="component" value="Unassembled WGS sequence"/>
</dbReference>
<organism evidence="12 13">
    <name type="scientific">Candida oxycetoniae</name>
    <dbReference type="NCBI Taxonomy" id="497107"/>
    <lineage>
        <taxon>Eukaryota</taxon>
        <taxon>Fungi</taxon>
        <taxon>Dikarya</taxon>
        <taxon>Ascomycota</taxon>
        <taxon>Saccharomycotina</taxon>
        <taxon>Pichiomycetes</taxon>
        <taxon>Debaryomycetaceae</taxon>
        <taxon>Candida/Lodderomyces clade</taxon>
        <taxon>Candida</taxon>
    </lineage>
</organism>
<dbReference type="InterPro" id="IPR025792">
    <property type="entry name" value="tRNA_Gua_MeTrfase_euk"/>
</dbReference>
<evidence type="ECO:0000256" key="3">
    <source>
        <dbReference type="ARBA" id="ARBA00022603"/>
    </source>
</evidence>
<comment type="caution">
    <text evidence="12">The sequence shown here is derived from an EMBL/GenBank/DDBJ whole genome shotgun (WGS) entry which is preliminary data.</text>
</comment>
<dbReference type="PROSITE" id="PS51684">
    <property type="entry name" value="SAM_MT_TRM5_TYW2"/>
    <property type="match status" value="1"/>
</dbReference>
<dbReference type="InterPro" id="IPR056744">
    <property type="entry name" value="TRM5/TYW2-like_N"/>
</dbReference>
<keyword evidence="7 10" id="KW-0496">Mitochondrion</keyword>
<keyword evidence="13" id="KW-1185">Reference proteome</keyword>
<dbReference type="GO" id="GO:0070901">
    <property type="term" value="P:mitochondrial tRNA methylation"/>
    <property type="evidence" value="ECO:0007669"/>
    <property type="project" value="TreeGrafter"/>
</dbReference>
<sequence>MTAWFAKPQFLSQFSKSCQSDIFYLPGIKHVVDLENSKAVLLKEGVETIEDLSPKCQENVKKFEIELKPYTLHLDYSFWRSDEILAAILPEELINEVPTGFSQAGHLAHLNLRDEFKPYGKLIGQVILDKNPSLKTVVDKKTTIANQFRTFPLELLSGEENYIVEQLESGCRFKFDFSKVYWNSRLSTEHERLISKFKKGQVVGDVMAGVGPFSIPSGKKDVIVLANDLNPDSYKYLQENISINKVDPFVKPFNLDGREFIANAARLLNEFAMKSGPIEKKTIKRAKRNKSTTTEIIEIPKFYHHFVMNLPDSALTFLDAYIGLYTENPQIVNEPNFELPWIHVHCFEKFENGEEPTTEELSRRIWKKICKLIDYQLDITKVEFHQVRMVSPTKPMFCVSFKLPEEVAFRKKL</sequence>
<evidence type="ECO:0000259" key="11">
    <source>
        <dbReference type="PROSITE" id="PS51684"/>
    </source>
</evidence>
<accession>A0AAI9SZH8</accession>
<keyword evidence="3 10" id="KW-0489">Methyltransferase</keyword>
<comment type="subunit">
    <text evidence="10">Monomer.</text>
</comment>
<dbReference type="SUPFAM" id="SSF53335">
    <property type="entry name" value="S-adenosyl-L-methionine-dependent methyltransferases"/>
    <property type="match status" value="1"/>
</dbReference>
<evidence type="ECO:0000256" key="5">
    <source>
        <dbReference type="ARBA" id="ARBA00022691"/>
    </source>
</evidence>
<dbReference type="AlphaFoldDB" id="A0AAI9SZH8"/>
<comment type="similarity">
    <text evidence="1">Belongs to the class I-like SAM-binding methyltransferase superfamily. TRM5/TYW2 family.</text>
</comment>
<dbReference type="InterPro" id="IPR030382">
    <property type="entry name" value="MeTrfase_TRM5/TYW2"/>
</dbReference>
<feature type="binding site" evidence="10">
    <location>
        <begin position="228"/>
        <end position="229"/>
    </location>
    <ligand>
        <name>S-adenosyl-L-methionine</name>
        <dbReference type="ChEBI" id="CHEBI:59789"/>
    </ligand>
</feature>
<comment type="similarity">
    <text evidence="10">Belongs to the TRM5 / TYW2 family.</text>
</comment>
<dbReference type="PANTHER" id="PTHR23245">
    <property type="entry name" value="TRNA METHYLTRANSFERASE"/>
    <property type="match status" value="1"/>
</dbReference>
<comment type="function">
    <text evidence="10">Specifically methylates the N1 position of guanosine-37 in various cytoplasmic and mitochondrial tRNAs. Methylation is not dependent on the nature of the nucleoside 5' of the target nucleoside. This is the first step in the biosynthesis of wybutosine (yW), a modified base adjacent to the anticodon of tRNAs and required for accurate decoding.</text>
</comment>
<evidence type="ECO:0000256" key="2">
    <source>
        <dbReference type="ARBA" id="ARBA00022490"/>
    </source>
</evidence>
<evidence type="ECO:0000256" key="7">
    <source>
        <dbReference type="ARBA" id="ARBA00023128"/>
    </source>
</evidence>
<keyword evidence="5 10" id="KW-0949">S-adenosyl-L-methionine</keyword>
<keyword evidence="8 10" id="KW-0539">Nucleus</keyword>
<dbReference type="EMBL" id="JAHUZD010000028">
    <property type="protein sequence ID" value="KAI3405564.2"/>
    <property type="molecule type" value="Genomic_DNA"/>
</dbReference>
<feature type="binding site" evidence="10">
    <location>
        <position position="309"/>
    </location>
    <ligand>
        <name>S-adenosyl-L-methionine</name>
        <dbReference type="ChEBI" id="CHEBI:59789"/>
    </ligand>
</feature>
<evidence type="ECO:0000313" key="12">
    <source>
        <dbReference type="EMBL" id="KAI3405564.2"/>
    </source>
</evidence>
<dbReference type="Gene3D" id="3.30.300.110">
    <property type="entry name" value="Met-10+ protein-like domains"/>
    <property type="match status" value="1"/>
</dbReference>
<evidence type="ECO:0000256" key="6">
    <source>
        <dbReference type="ARBA" id="ARBA00022694"/>
    </source>
</evidence>
<dbReference type="GO" id="GO:0052906">
    <property type="term" value="F:tRNA (guanine(37)-N1)-methyltransferase activity"/>
    <property type="evidence" value="ECO:0007669"/>
    <property type="project" value="UniProtKB-UniRule"/>
</dbReference>
<evidence type="ECO:0000313" key="13">
    <source>
        <dbReference type="Proteomes" id="UP001202479"/>
    </source>
</evidence>
<comment type="subcellular location">
    <subcellularLocation>
        <location evidence="10">Mitochondrion matrix</location>
    </subcellularLocation>
    <subcellularLocation>
        <location evidence="10">Nucleus</location>
    </subcellularLocation>
    <subcellularLocation>
        <location evidence="10">Cytoplasm</location>
    </subcellularLocation>
    <text evidence="10">Predominantly in the mitochondria and in the nucleus.</text>
</comment>
<dbReference type="GO" id="GO:0005634">
    <property type="term" value="C:nucleus"/>
    <property type="evidence" value="ECO:0007669"/>
    <property type="project" value="UniProtKB-SubCell"/>
</dbReference>
<evidence type="ECO:0000256" key="10">
    <source>
        <dbReference type="HAMAP-Rule" id="MF_03152"/>
    </source>
</evidence>
<proteinExistence type="inferred from homology"/>
<dbReference type="PANTHER" id="PTHR23245:SF36">
    <property type="entry name" value="TRNA (GUANINE(37)-N1)-METHYLTRANSFERASE"/>
    <property type="match status" value="1"/>
</dbReference>
<dbReference type="HAMAP" id="MF_03152">
    <property type="entry name" value="TRM5"/>
    <property type="match status" value="1"/>
</dbReference>
<name>A0AAI9SZH8_9ASCO</name>
<evidence type="ECO:0000256" key="8">
    <source>
        <dbReference type="ARBA" id="ARBA00023242"/>
    </source>
</evidence>
<evidence type="ECO:0000256" key="1">
    <source>
        <dbReference type="ARBA" id="ARBA00009775"/>
    </source>
</evidence>
<protein>
    <recommendedName>
        <fullName evidence="10">tRNA (guanine(37)-N1)-methyltransferase</fullName>
        <ecNumber evidence="10">2.1.1.228</ecNumber>
    </recommendedName>
    <alternativeName>
        <fullName evidence="10">M1G-methyltransferase</fullName>
    </alternativeName>
    <alternativeName>
        <fullName evidence="10">tRNA [GM37] methyltransferase</fullName>
    </alternativeName>
    <alternativeName>
        <fullName evidence="10">tRNA methyltransferase 5</fullName>
    </alternativeName>
</protein>
<dbReference type="Gene3D" id="3.40.50.150">
    <property type="entry name" value="Vaccinia Virus protein VP39"/>
    <property type="match status" value="1"/>
</dbReference>
<reference evidence="12" key="1">
    <citation type="journal article" date="2022" name="DNA Res.">
        <title>Genome analysis of five recently described species of the CUG-Ser clade uncovers Candida theae as a new hybrid lineage with pathogenic potential in the Candida parapsilosis species complex.</title>
        <authorList>
            <person name="Mixao V."/>
            <person name="Del Olmo V."/>
            <person name="Hegedusova E."/>
            <person name="Saus E."/>
            <person name="Pryszcz L."/>
            <person name="Cillingova A."/>
            <person name="Nosek J."/>
            <person name="Gabaldon T."/>
        </authorList>
    </citation>
    <scope>NUCLEOTIDE SEQUENCE</scope>
    <source>
        <strain evidence="12">CBS 10844</strain>
    </source>
</reference>
<dbReference type="GO" id="GO:0002939">
    <property type="term" value="P:tRNA N1-guanine methylation"/>
    <property type="evidence" value="ECO:0007669"/>
    <property type="project" value="TreeGrafter"/>
</dbReference>
<feature type="domain" description="SAM-dependent methyltransferase TRM5/TYW2-type" evidence="11">
    <location>
        <begin position="101"/>
        <end position="405"/>
    </location>
</feature>
<evidence type="ECO:0000256" key="4">
    <source>
        <dbReference type="ARBA" id="ARBA00022679"/>
    </source>
</evidence>
<dbReference type="FunFam" id="3.30.300.110:FF:000001">
    <property type="entry name" value="tRNA (guanine(37)-N1)-methyltransferase"/>
    <property type="match status" value="1"/>
</dbReference>
<dbReference type="GO" id="GO:0005759">
    <property type="term" value="C:mitochondrial matrix"/>
    <property type="evidence" value="ECO:0007669"/>
    <property type="project" value="UniProtKB-SubCell"/>
</dbReference>
<keyword evidence="4 10" id="KW-0808">Transferase</keyword>
<keyword evidence="6 10" id="KW-0819">tRNA processing</keyword>
<dbReference type="InterPro" id="IPR029063">
    <property type="entry name" value="SAM-dependent_MTases_sf"/>
</dbReference>
<dbReference type="InterPro" id="IPR056743">
    <property type="entry name" value="TRM5-TYW2-like_MTfase"/>
</dbReference>
<comment type="catalytic activity">
    <reaction evidence="9 10">
        <text>guanosine(37) in tRNA + S-adenosyl-L-methionine = N(1)-methylguanosine(37) in tRNA + S-adenosyl-L-homocysteine + H(+)</text>
        <dbReference type="Rhea" id="RHEA:36899"/>
        <dbReference type="Rhea" id="RHEA-COMP:10145"/>
        <dbReference type="Rhea" id="RHEA-COMP:10147"/>
        <dbReference type="ChEBI" id="CHEBI:15378"/>
        <dbReference type="ChEBI" id="CHEBI:57856"/>
        <dbReference type="ChEBI" id="CHEBI:59789"/>
        <dbReference type="ChEBI" id="CHEBI:73542"/>
        <dbReference type="ChEBI" id="CHEBI:74269"/>
        <dbReference type="EC" id="2.1.1.228"/>
    </reaction>
</comment>
<feature type="binding site" evidence="10">
    <location>
        <position position="190"/>
    </location>
    <ligand>
        <name>S-adenosyl-L-methionine</name>
        <dbReference type="ChEBI" id="CHEBI:59789"/>
    </ligand>
</feature>
<feature type="binding site" evidence="10">
    <location>
        <begin position="256"/>
        <end position="257"/>
    </location>
    <ligand>
        <name>S-adenosyl-L-methionine</name>
        <dbReference type="ChEBI" id="CHEBI:59789"/>
    </ligand>
</feature>